<name>A0A0A7ED39_9GAMM</name>
<protein>
    <submittedName>
        <fullName evidence="4">Anti-RNA polymerase sigma 70 factor</fullName>
    </submittedName>
</protein>
<sequence>MLKSLEKAKQEWGGSHSAIDSWLQERQELLVIYCKLAGLPPYERSDQALPKKGEILEFCQILMDYLSAGHFEIYDDLVKACAEKGPSSLKLAQSLYPQISASTDIALSFNDDYANAKEESLLPNFDEDLSTLGQALEQRFELEDELIENLYTHHTD</sequence>
<evidence type="ECO:0000313" key="5">
    <source>
        <dbReference type="Proteomes" id="UP000030341"/>
    </source>
</evidence>
<gene>
    <name evidence="4" type="ORF">OM33_04275</name>
</gene>
<evidence type="ECO:0000256" key="1">
    <source>
        <dbReference type="ARBA" id="ARBA00023015"/>
    </source>
</evidence>
<dbReference type="PIRSF" id="PIRSF016548">
    <property type="entry name" value="Rsd_AlgQ"/>
    <property type="match status" value="1"/>
</dbReference>
<evidence type="ECO:0000256" key="3">
    <source>
        <dbReference type="RuleBase" id="RU004409"/>
    </source>
</evidence>
<dbReference type="OrthoDB" id="5567237at2"/>
<keyword evidence="1 3" id="KW-0805">Transcription regulation</keyword>
<reference evidence="4 5" key="1">
    <citation type="submission" date="2014-11" db="EMBL/GenBank/DDBJ databases">
        <title>Complete Genome Sequence of Pseudoalteromonas sp. Strain OCN003 Isolated from Kaneohe Bay, Oahu, Hawaii.</title>
        <authorList>
            <person name="Beurmann S."/>
            <person name="Videau P."/>
            <person name="Ushijima B."/>
            <person name="Smith A.M."/>
            <person name="Aeby G.S."/>
            <person name="Callahan S.M."/>
            <person name="Belcaid M."/>
        </authorList>
    </citation>
    <scope>NUCLEOTIDE SEQUENCE [LARGE SCALE GENOMIC DNA]</scope>
    <source>
        <strain evidence="4 5">OCN003</strain>
    </source>
</reference>
<dbReference type="HOGENOM" id="CLU_142729_0_0_6"/>
<dbReference type="InterPro" id="IPR007448">
    <property type="entry name" value="Sigma70_reg_Rsd_AlgQ"/>
</dbReference>
<proteinExistence type="inferred from homology"/>
<keyword evidence="5" id="KW-1185">Reference proteome</keyword>
<dbReference type="Proteomes" id="UP000030341">
    <property type="component" value="Chromosome 1"/>
</dbReference>
<dbReference type="GO" id="GO:0006355">
    <property type="term" value="P:regulation of DNA-templated transcription"/>
    <property type="evidence" value="ECO:0007669"/>
    <property type="project" value="InterPro"/>
</dbReference>
<dbReference type="KEGG" id="pseo:OM33_04275"/>
<dbReference type="NCBIfam" id="NF008723">
    <property type="entry name" value="PRK11718.1"/>
    <property type="match status" value="1"/>
</dbReference>
<evidence type="ECO:0000256" key="2">
    <source>
        <dbReference type="ARBA" id="ARBA00023163"/>
    </source>
</evidence>
<dbReference type="STRING" id="1348114.OM33_04275"/>
<dbReference type="Pfam" id="PF04353">
    <property type="entry name" value="Rsd_AlgQ"/>
    <property type="match status" value="1"/>
</dbReference>
<dbReference type="eggNOG" id="COG3160">
    <property type="taxonomic scope" value="Bacteria"/>
</dbReference>
<dbReference type="InterPro" id="IPR038309">
    <property type="entry name" value="Rsd/AlgQ_sf"/>
</dbReference>
<accession>A0A0A7ED39</accession>
<dbReference type="RefSeq" id="WP_038639149.1">
    <property type="nucleotide sequence ID" value="NZ_CP009888.1"/>
</dbReference>
<organism evidence="4 5">
    <name type="scientific">Pseudoalteromonas piratica</name>
    <dbReference type="NCBI Taxonomy" id="1348114"/>
    <lineage>
        <taxon>Bacteria</taxon>
        <taxon>Pseudomonadati</taxon>
        <taxon>Pseudomonadota</taxon>
        <taxon>Gammaproteobacteria</taxon>
        <taxon>Alteromonadales</taxon>
        <taxon>Pseudoalteromonadaceae</taxon>
        <taxon>Pseudoalteromonas</taxon>
    </lineage>
</organism>
<evidence type="ECO:0000313" key="4">
    <source>
        <dbReference type="EMBL" id="AIY64448.1"/>
    </source>
</evidence>
<dbReference type="EMBL" id="CP009888">
    <property type="protein sequence ID" value="AIY64448.1"/>
    <property type="molecule type" value="Genomic_DNA"/>
</dbReference>
<dbReference type="Gene3D" id="1.20.120.1370">
    <property type="entry name" value="Regulator of RNA polymerase sigma(70) subunit, domain 4"/>
    <property type="match status" value="1"/>
</dbReference>
<keyword evidence="2 3" id="KW-0804">Transcription</keyword>
<comment type="similarity">
    <text evidence="3">Belongs to the Rsd/AlgQ family.</text>
</comment>
<dbReference type="AlphaFoldDB" id="A0A0A7ED39"/>